<reference evidence="2 3" key="1">
    <citation type="journal article" date="2012" name="Viruses">
        <title>Analysis of the Genome of the Sexually Transmitted Insect Virus Helicoverpa zea Nudivirus 2.</title>
        <authorList>
            <person name="Burand J.P."/>
            <person name="Kim W."/>
            <person name="Afonso C.L."/>
            <person name="Tulman E.R."/>
            <person name="Kutish G.F."/>
            <person name="Lu Z."/>
            <person name="Rock D.L."/>
        </authorList>
    </citation>
    <scope>NUCLEOTIDE SEQUENCE [LARGE SCALE GENOMIC DNA]</scope>
    <source>
        <strain evidence="2">MS1</strain>
    </source>
</reference>
<dbReference type="GeneID" id="11536482"/>
<keyword evidence="2" id="KW-0808">Transferase</keyword>
<accession>G9I060</accession>
<feature type="compositionally biased region" description="Low complexity" evidence="1">
    <location>
        <begin position="272"/>
        <end position="299"/>
    </location>
</feature>
<gene>
    <name evidence="2" type="primary">orf34</name>
    <name evidence="2" type="ORF">Hz2V034</name>
</gene>
<dbReference type="KEGG" id="vg:11536482"/>
<organism evidence="2 3">
    <name type="scientific">Helicoverpa zea nudivirus 2</name>
    <name type="common">HzNV-2</name>
    <dbReference type="NCBI Taxonomy" id="1128424"/>
    <lineage>
        <taxon>Viruses</taxon>
        <taxon>Viruses incertae sedis</taxon>
        <taxon>Naldaviricetes</taxon>
        <taxon>Lefavirales</taxon>
        <taxon>Nudiviridae</taxon>
        <taxon>Betanudivirus</taxon>
        <taxon>Betanudivirus hezeae</taxon>
    </lineage>
</organism>
<evidence type="ECO:0000256" key="1">
    <source>
        <dbReference type="SAM" id="MobiDB-lite"/>
    </source>
</evidence>
<dbReference type="InterPro" id="IPR027417">
    <property type="entry name" value="P-loop_NTPase"/>
</dbReference>
<keyword evidence="3" id="KW-1185">Reference proteome</keyword>
<protein>
    <submittedName>
        <fullName evidence="2">Guanosine monophosphate kinase</fullName>
    </submittedName>
</protein>
<organismHost>
    <name type="scientific">Helicoverpa zea</name>
    <name type="common">Corn earworm moth</name>
    <name type="synonym">Heliothis zea</name>
    <dbReference type="NCBI Taxonomy" id="7113"/>
</organismHost>
<sequence>MLRLLNSQLGKRGVVDDALSHRLLEKYPTLSIPNVDLTNSEQYLVERIINNRHFYNLCIDGMSCSGKSTVINRLTKDYSACAYKINSELECKDYNFNSTTAFQYALKQALNYKKMKRCIIDRSILSNLTFQLVYWLMSCEDSMYEKLSPHCLCVNYIRMHQMEPVLEFIKAQNHNVLIVVNSDFERVCRMMVARGAGGDVYKGLVPKYVASQYHAYIFMANVLELPVFDHARVDSGVDSFERLYKITSRMFSLLTGDDDDFDAEFNLLEMSNANNGNDDDANNGGSSSSTGTGDGTSASIGSFSTPIADKPCIKRSKPTEEEWLDRLVSLQMNKR</sequence>
<evidence type="ECO:0000313" key="3">
    <source>
        <dbReference type="Proteomes" id="UP000029779"/>
    </source>
</evidence>
<evidence type="ECO:0000313" key="2">
    <source>
        <dbReference type="EMBL" id="AEW69583.1"/>
    </source>
</evidence>
<feature type="region of interest" description="Disordered" evidence="1">
    <location>
        <begin position="272"/>
        <end position="315"/>
    </location>
</feature>
<dbReference type="Gene3D" id="3.40.50.300">
    <property type="entry name" value="P-loop containing nucleotide triphosphate hydrolases"/>
    <property type="match status" value="1"/>
</dbReference>
<dbReference type="Proteomes" id="UP000029779">
    <property type="component" value="Segment"/>
</dbReference>
<name>G9I060_HZNV2</name>
<dbReference type="RefSeq" id="YP_004956782.1">
    <property type="nucleotide sequence ID" value="NC_004156.2"/>
</dbReference>
<keyword evidence="2" id="KW-0418">Kinase</keyword>
<proteinExistence type="predicted"/>
<dbReference type="GO" id="GO:0016301">
    <property type="term" value="F:kinase activity"/>
    <property type="evidence" value="ECO:0007669"/>
    <property type="project" value="UniProtKB-KW"/>
</dbReference>
<dbReference type="EMBL" id="JN418988">
    <property type="protein sequence ID" value="AEW69583.1"/>
    <property type="molecule type" value="Genomic_DNA"/>
</dbReference>
<dbReference type="SUPFAM" id="SSF52540">
    <property type="entry name" value="P-loop containing nucleoside triphosphate hydrolases"/>
    <property type="match status" value="1"/>
</dbReference>